<evidence type="ECO:0000313" key="4">
    <source>
        <dbReference type="EMBL" id="CAD7698246.1"/>
    </source>
</evidence>
<dbReference type="PANTHER" id="PTHR10566">
    <property type="entry name" value="CHAPERONE-ACTIVITY OF BC1 COMPLEX CABC1 -RELATED"/>
    <property type="match status" value="1"/>
</dbReference>
<keyword evidence="3" id="KW-0812">Transmembrane</keyword>
<comment type="similarity">
    <text evidence="1">Belongs to the protein kinase superfamily. ADCK protein kinase family.</text>
</comment>
<evidence type="ECO:0000256" key="3">
    <source>
        <dbReference type="SAM" id="Phobius"/>
    </source>
</evidence>
<dbReference type="EMBL" id="CAJHUC010000793">
    <property type="protein sequence ID" value="CAD7698246.1"/>
    <property type="molecule type" value="Genomic_DNA"/>
</dbReference>
<dbReference type="Proteomes" id="UP000708148">
    <property type="component" value="Unassembled WGS sequence"/>
</dbReference>
<keyword evidence="5" id="KW-1185">Reference proteome</keyword>
<feature type="region of interest" description="Disordered" evidence="2">
    <location>
        <begin position="227"/>
        <end position="289"/>
    </location>
</feature>
<evidence type="ECO:0000256" key="2">
    <source>
        <dbReference type="SAM" id="MobiDB-lite"/>
    </source>
</evidence>
<dbReference type="OrthoDB" id="427480at2759"/>
<dbReference type="PANTHER" id="PTHR10566:SF128">
    <property type="entry name" value="UBIB DOMAIN CONTAINING KINASE"/>
    <property type="match status" value="1"/>
</dbReference>
<gene>
    <name evidence="4" type="ORF">OSTQU699_LOCUS3607</name>
</gene>
<proteinExistence type="inferred from homology"/>
<feature type="compositionally biased region" description="Basic and acidic residues" evidence="2">
    <location>
        <begin position="131"/>
        <end position="164"/>
    </location>
</feature>
<keyword evidence="3" id="KW-0472">Membrane</keyword>
<feature type="compositionally biased region" description="Low complexity" evidence="2">
    <location>
        <begin position="256"/>
        <end position="267"/>
    </location>
</feature>
<reference evidence="4" key="1">
    <citation type="submission" date="2020-12" db="EMBL/GenBank/DDBJ databases">
        <authorList>
            <person name="Iha C."/>
        </authorList>
    </citation>
    <scope>NUCLEOTIDE SEQUENCE</scope>
</reference>
<name>A0A8S1ITD3_9CHLO</name>
<feature type="region of interest" description="Disordered" evidence="2">
    <location>
        <begin position="114"/>
        <end position="201"/>
    </location>
</feature>
<comment type="caution">
    <text evidence="4">The sequence shown here is derived from an EMBL/GenBank/DDBJ whole genome shotgun (WGS) entry which is preliminary data.</text>
</comment>
<keyword evidence="3" id="KW-1133">Transmembrane helix</keyword>
<sequence>MTSLLASGSSGLSFGALSKVMVKVAFKYRFRLPPYYTLIVRSLVTLEGIALKADPKFKIVRAAFPFAITRLLFDKRKSSASLLRELLLKGDGTLALGWLSDLLDLWEREAGGPQVPNPGLALAGPKAQHSGADRTTGHMPRAPEHDSVQQEQEARGARSSKEDSESASASGHDAANSNSTAESGWGAHAGQVPSPNGCQGSWSGADASGALLASSNGALAAGAGFGYAGENSNGSREERTRPSADFGRVASHNGVASPATSAPSSSSNGKGALDPGPAGPTPSSMNTVGRYEHWEMPGSIRGSEDAPDIPRGASAFSDLVLSRRSTALRRVLLEADWPALLRQLHEPEARRWRGLMAGLLATWCSGALRRIAGLPRAMLSGSWRASGRDLEIATRRSYKKRARLLLGAAFSKIHRRGPAAYFLLALLCCRVALLAVKTAVLKRVRPRPAM</sequence>
<dbReference type="AlphaFoldDB" id="A0A8S1ITD3"/>
<evidence type="ECO:0000313" key="5">
    <source>
        <dbReference type="Proteomes" id="UP000708148"/>
    </source>
</evidence>
<dbReference type="InterPro" id="IPR050154">
    <property type="entry name" value="UbiB_kinase"/>
</dbReference>
<evidence type="ECO:0000256" key="1">
    <source>
        <dbReference type="ARBA" id="ARBA00009670"/>
    </source>
</evidence>
<organism evidence="4 5">
    <name type="scientific">Ostreobium quekettii</name>
    <dbReference type="NCBI Taxonomy" id="121088"/>
    <lineage>
        <taxon>Eukaryota</taxon>
        <taxon>Viridiplantae</taxon>
        <taxon>Chlorophyta</taxon>
        <taxon>core chlorophytes</taxon>
        <taxon>Ulvophyceae</taxon>
        <taxon>TCBD clade</taxon>
        <taxon>Bryopsidales</taxon>
        <taxon>Ostreobineae</taxon>
        <taxon>Ostreobiaceae</taxon>
        <taxon>Ostreobium</taxon>
    </lineage>
</organism>
<accession>A0A8S1ITD3</accession>
<protein>
    <submittedName>
        <fullName evidence="4">Uncharacterized protein</fullName>
    </submittedName>
</protein>
<feature type="transmembrane region" description="Helical" evidence="3">
    <location>
        <begin position="419"/>
        <end position="440"/>
    </location>
</feature>